<evidence type="ECO:0000313" key="2">
    <source>
        <dbReference type="Proteomes" id="UP000053477"/>
    </source>
</evidence>
<organism evidence="1 2">
    <name type="scientific">Schizopora paradoxa</name>
    <dbReference type="NCBI Taxonomy" id="27342"/>
    <lineage>
        <taxon>Eukaryota</taxon>
        <taxon>Fungi</taxon>
        <taxon>Dikarya</taxon>
        <taxon>Basidiomycota</taxon>
        <taxon>Agaricomycotina</taxon>
        <taxon>Agaricomycetes</taxon>
        <taxon>Hymenochaetales</taxon>
        <taxon>Schizoporaceae</taxon>
        <taxon>Schizopora</taxon>
    </lineage>
</organism>
<dbReference type="Proteomes" id="UP000053477">
    <property type="component" value="Unassembled WGS sequence"/>
</dbReference>
<reference evidence="1 2" key="1">
    <citation type="submission" date="2015-04" db="EMBL/GenBank/DDBJ databases">
        <title>Complete genome sequence of Schizopora paradoxa KUC8140, a cosmopolitan wood degrader in East Asia.</title>
        <authorList>
            <consortium name="DOE Joint Genome Institute"/>
            <person name="Min B."/>
            <person name="Park H."/>
            <person name="Jang Y."/>
            <person name="Kim J.-J."/>
            <person name="Kim K.H."/>
            <person name="Pangilinan J."/>
            <person name="Lipzen A."/>
            <person name="Riley R."/>
            <person name="Grigoriev I.V."/>
            <person name="Spatafora J.W."/>
            <person name="Choi I.-G."/>
        </authorList>
    </citation>
    <scope>NUCLEOTIDE SEQUENCE [LARGE SCALE GENOMIC DNA]</scope>
    <source>
        <strain evidence="1 2">KUC8140</strain>
    </source>
</reference>
<protein>
    <submittedName>
        <fullName evidence="1">Uncharacterized protein</fullName>
    </submittedName>
</protein>
<dbReference type="AlphaFoldDB" id="A0A0H2RR88"/>
<dbReference type="InParanoid" id="A0A0H2RR88"/>
<dbReference type="EMBL" id="KQ086144">
    <property type="protein sequence ID" value="KLO07356.1"/>
    <property type="molecule type" value="Genomic_DNA"/>
</dbReference>
<evidence type="ECO:0000313" key="1">
    <source>
        <dbReference type="EMBL" id="KLO07356.1"/>
    </source>
</evidence>
<name>A0A0H2RR88_9AGAM</name>
<gene>
    <name evidence="1" type="ORF">SCHPADRAFT_932493</name>
</gene>
<proteinExistence type="predicted"/>
<keyword evidence="2" id="KW-1185">Reference proteome</keyword>
<sequence length="158" mass="18107">MRRTQINGVLNKTKSVEFKVLCYRRWQTANRKNVHCYGPHTTPPGVYTSFLNNTGSEGARGGKMEVDEERKINEGNTSQKDGNETKVEKRAMRRVMREALTSTLRRIAPRNRDVWCASFTVVVGPMVDTFHFRWKIGGGERRVGEGNEEEKEEFARGV</sequence>
<accession>A0A0H2RR88</accession>